<keyword evidence="2" id="KW-1185">Reference proteome</keyword>
<dbReference type="InterPro" id="IPR019861">
    <property type="entry name" value="PorP/SprF_Bacteroidetes"/>
</dbReference>
<evidence type="ECO:0000313" key="1">
    <source>
        <dbReference type="EMBL" id="PXX21859.1"/>
    </source>
</evidence>
<name>A0A318HTZ4_9BACT</name>
<accession>A0A318HTZ4</accession>
<dbReference type="Proteomes" id="UP000248314">
    <property type="component" value="Unassembled WGS sequence"/>
</dbReference>
<organism evidence="1 2">
    <name type="scientific">Hoylesella shahii DSM 15611 = JCM 12083</name>
    <dbReference type="NCBI Taxonomy" id="1122991"/>
    <lineage>
        <taxon>Bacteria</taxon>
        <taxon>Pseudomonadati</taxon>
        <taxon>Bacteroidota</taxon>
        <taxon>Bacteroidia</taxon>
        <taxon>Bacteroidales</taxon>
        <taxon>Prevotellaceae</taxon>
        <taxon>Hoylesella</taxon>
    </lineage>
</organism>
<dbReference type="NCBIfam" id="TIGR03519">
    <property type="entry name" value="T9SS_PorP_fam"/>
    <property type="match status" value="1"/>
</dbReference>
<proteinExistence type="predicted"/>
<sequence length="351" mass="38967">MKHRVEPFSRLRTFVNHSFASLFFVAATQYIRYTHVIGYVLKRLTIITLWLVLDFCEASAQYDATFSHYFDLEPTFNPAAVGKQSKLNVAGAYAMNMAGFENHPRTMVLVADMPFVFAGRQHGAGLQLMNDQLGVFKHQRIALQYAYKLKLGRSILGVGLQGALILETIDGTKLDPADANDRALPTTQETGNGIDLGAGLYFMAPSWYVGLSAQHLNAPTVELGERHELPIAPTYYLTGGCNISLHNPFVKVKPSALVRTDGSNYRADITARVEYTNEKRLLYAALSYSPTISITGMIGGRFHGVVLGYSYEMYTTAIKPGNGSHELFVGFQQELNFVKKGKNKHKSVRLL</sequence>
<comment type="caution">
    <text evidence="1">The sequence shown here is derived from an EMBL/GenBank/DDBJ whole genome shotgun (WGS) entry which is preliminary data.</text>
</comment>
<evidence type="ECO:0000313" key="2">
    <source>
        <dbReference type="Proteomes" id="UP000248314"/>
    </source>
</evidence>
<dbReference type="STRING" id="1122991.GCA_000613445_01423"/>
<reference evidence="1 2" key="1">
    <citation type="submission" date="2018-05" db="EMBL/GenBank/DDBJ databases">
        <title>Genomic Encyclopedia of Type Strains, Phase I: the one thousand microbial genomes (KMG-I) project.</title>
        <authorList>
            <person name="Kyrpides N."/>
        </authorList>
    </citation>
    <scope>NUCLEOTIDE SEQUENCE [LARGE SCALE GENOMIC DNA]</scope>
    <source>
        <strain evidence="1 2">DSM 15611</strain>
    </source>
</reference>
<dbReference type="Pfam" id="PF11751">
    <property type="entry name" value="PorP_SprF"/>
    <property type="match status" value="1"/>
</dbReference>
<gene>
    <name evidence="1" type="ORF">EJ73_01444</name>
</gene>
<dbReference type="EMBL" id="QJJX01000015">
    <property type="protein sequence ID" value="PXX21859.1"/>
    <property type="molecule type" value="Genomic_DNA"/>
</dbReference>
<protein>
    <submittedName>
        <fullName evidence="1">Type IX secretion system PorP/SprF family membrane protein</fullName>
    </submittedName>
</protein>
<dbReference type="AlphaFoldDB" id="A0A318HTZ4"/>